<evidence type="ECO:0000259" key="9">
    <source>
        <dbReference type="Pfam" id="PF16916"/>
    </source>
</evidence>
<keyword evidence="6 7" id="KW-0472">Membrane</keyword>
<feature type="transmembrane region" description="Helical" evidence="7">
    <location>
        <begin position="31"/>
        <end position="50"/>
    </location>
</feature>
<dbReference type="GO" id="GO:0006882">
    <property type="term" value="P:intracellular zinc ion homeostasis"/>
    <property type="evidence" value="ECO:0007669"/>
    <property type="project" value="TreeGrafter"/>
</dbReference>
<dbReference type="InterPro" id="IPR027470">
    <property type="entry name" value="Cation_efflux_CTD"/>
</dbReference>
<reference evidence="10 11" key="1">
    <citation type="submission" date="2017-05" db="EMBL/GenBank/DDBJ databases">
        <authorList>
            <person name="Varghese N."/>
            <person name="Submissions S."/>
        </authorList>
    </citation>
    <scope>NUCLEOTIDE SEQUENCE [LARGE SCALE GENOMIC DNA]</scope>
    <source>
        <strain evidence="10 11">DSM 21194</strain>
    </source>
</reference>
<dbReference type="Gene3D" id="1.20.1510.10">
    <property type="entry name" value="Cation efflux protein transmembrane domain"/>
    <property type="match status" value="1"/>
</dbReference>
<dbReference type="Pfam" id="PF01545">
    <property type="entry name" value="Cation_efflux"/>
    <property type="match status" value="1"/>
</dbReference>
<dbReference type="Pfam" id="PF16916">
    <property type="entry name" value="ZT_dimer"/>
    <property type="match status" value="1"/>
</dbReference>
<dbReference type="AlphaFoldDB" id="A0A521ADP8"/>
<protein>
    <submittedName>
        <fullName evidence="10">Cation diffusion facilitator family transporter</fullName>
    </submittedName>
</protein>
<feature type="transmembrane region" description="Helical" evidence="7">
    <location>
        <begin position="130"/>
        <end position="153"/>
    </location>
</feature>
<gene>
    <name evidence="10" type="ORF">SAMN06265218_10159</name>
</gene>
<dbReference type="GO" id="GO:0015093">
    <property type="term" value="F:ferrous iron transmembrane transporter activity"/>
    <property type="evidence" value="ECO:0007669"/>
    <property type="project" value="TreeGrafter"/>
</dbReference>
<comment type="subcellular location">
    <subcellularLocation>
        <location evidence="1">Membrane</location>
        <topology evidence="1">Multi-pass membrane protein</topology>
    </subcellularLocation>
</comment>
<dbReference type="SUPFAM" id="SSF161111">
    <property type="entry name" value="Cation efflux protein transmembrane domain-like"/>
    <property type="match status" value="1"/>
</dbReference>
<dbReference type="PANTHER" id="PTHR43840:SF15">
    <property type="entry name" value="MITOCHONDRIAL METAL TRANSPORTER 1-RELATED"/>
    <property type="match status" value="1"/>
</dbReference>
<organism evidence="10 11">
    <name type="scientific">Fodinibius sediminis</name>
    <dbReference type="NCBI Taxonomy" id="1214077"/>
    <lineage>
        <taxon>Bacteria</taxon>
        <taxon>Pseudomonadati</taxon>
        <taxon>Balneolota</taxon>
        <taxon>Balneolia</taxon>
        <taxon>Balneolales</taxon>
        <taxon>Balneolaceae</taxon>
        <taxon>Fodinibius</taxon>
    </lineage>
</organism>
<evidence type="ECO:0000256" key="4">
    <source>
        <dbReference type="ARBA" id="ARBA00022692"/>
    </source>
</evidence>
<feature type="domain" description="Cation efflux protein cytoplasmic" evidence="9">
    <location>
        <begin position="244"/>
        <end position="306"/>
    </location>
</feature>
<comment type="similarity">
    <text evidence="2">Belongs to the cation diffusion facilitator (CDF) transporter (TC 2.A.4) family.</text>
</comment>
<dbReference type="NCBIfam" id="TIGR01297">
    <property type="entry name" value="CDF"/>
    <property type="match status" value="1"/>
</dbReference>
<dbReference type="GO" id="GO:0015341">
    <property type="term" value="F:zinc efflux antiporter activity"/>
    <property type="evidence" value="ECO:0007669"/>
    <property type="project" value="TreeGrafter"/>
</dbReference>
<dbReference type="InterPro" id="IPR036837">
    <property type="entry name" value="Cation_efflux_CTD_sf"/>
</dbReference>
<dbReference type="GO" id="GO:0015086">
    <property type="term" value="F:cadmium ion transmembrane transporter activity"/>
    <property type="evidence" value="ECO:0007669"/>
    <property type="project" value="TreeGrafter"/>
</dbReference>
<keyword evidence="4 7" id="KW-0812">Transmembrane</keyword>
<dbReference type="Gene3D" id="3.30.70.1350">
    <property type="entry name" value="Cation efflux protein, cytoplasmic domain"/>
    <property type="match status" value="1"/>
</dbReference>
<evidence type="ECO:0000256" key="6">
    <source>
        <dbReference type="ARBA" id="ARBA00023136"/>
    </source>
</evidence>
<sequence length="329" mass="36288">MLSGILCGIFQSNYIPHFEVKPSPEKTALRISLLVSVVSLGLKLSGFWLTSSTTAMSDAAESIIHLLAVSFVYYGLLLSTKPADDKHLYGHERVEFLSVGIEGAVIILAGITIIYQAVNDYLYGHNLRELINGAYLIGSAGLINLALGSYLVTVGRREGNMIVVSNGKHTLTDVWTSAGSVATLLIIQFTDFVLLDSIVAGLLAFFIMYEGFKLLSYSVDGLMDSRDPEIDRLIRQELSKDLPGGMIEVHNLRHRTTGSTTWIELHAVFEKQLDLETAHNDATSLEKRLIDAVTGDVIVTIHLEPEGHHEEVHDLLKDADQERPLEDFI</sequence>
<feature type="transmembrane region" description="Helical" evidence="7">
    <location>
        <begin position="62"/>
        <end position="78"/>
    </location>
</feature>
<dbReference type="EMBL" id="FXTH01000001">
    <property type="protein sequence ID" value="SMO32896.1"/>
    <property type="molecule type" value="Genomic_DNA"/>
</dbReference>
<name>A0A521ADP8_9BACT</name>
<evidence type="ECO:0000256" key="2">
    <source>
        <dbReference type="ARBA" id="ARBA00008114"/>
    </source>
</evidence>
<dbReference type="InterPro" id="IPR050291">
    <property type="entry name" value="CDF_Transporter"/>
</dbReference>
<proteinExistence type="inferred from homology"/>
<evidence type="ECO:0000313" key="11">
    <source>
        <dbReference type="Proteomes" id="UP000317593"/>
    </source>
</evidence>
<keyword evidence="5 7" id="KW-1133">Transmembrane helix</keyword>
<dbReference type="PANTHER" id="PTHR43840">
    <property type="entry name" value="MITOCHONDRIAL METAL TRANSPORTER 1-RELATED"/>
    <property type="match status" value="1"/>
</dbReference>
<dbReference type="Proteomes" id="UP000317593">
    <property type="component" value="Unassembled WGS sequence"/>
</dbReference>
<evidence type="ECO:0000256" key="7">
    <source>
        <dbReference type="SAM" id="Phobius"/>
    </source>
</evidence>
<dbReference type="InterPro" id="IPR002524">
    <property type="entry name" value="Cation_efflux"/>
</dbReference>
<feature type="transmembrane region" description="Helical" evidence="7">
    <location>
        <begin position="99"/>
        <end position="118"/>
    </location>
</feature>
<accession>A0A521ADP8</accession>
<keyword evidence="11" id="KW-1185">Reference proteome</keyword>
<evidence type="ECO:0000313" key="10">
    <source>
        <dbReference type="EMBL" id="SMO32896.1"/>
    </source>
</evidence>
<evidence type="ECO:0000256" key="1">
    <source>
        <dbReference type="ARBA" id="ARBA00004141"/>
    </source>
</evidence>
<dbReference type="SUPFAM" id="SSF160240">
    <property type="entry name" value="Cation efflux protein cytoplasmic domain-like"/>
    <property type="match status" value="1"/>
</dbReference>
<dbReference type="GO" id="GO:0005886">
    <property type="term" value="C:plasma membrane"/>
    <property type="evidence" value="ECO:0007669"/>
    <property type="project" value="TreeGrafter"/>
</dbReference>
<keyword evidence="3" id="KW-0813">Transport</keyword>
<dbReference type="InterPro" id="IPR027469">
    <property type="entry name" value="Cation_efflux_TMD_sf"/>
</dbReference>
<evidence type="ECO:0000256" key="3">
    <source>
        <dbReference type="ARBA" id="ARBA00022448"/>
    </source>
</evidence>
<feature type="domain" description="Cation efflux protein transmembrane" evidence="8">
    <location>
        <begin position="30"/>
        <end position="223"/>
    </location>
</feature>
<dbReference type="InterPro" id="IPR058533">
    <property type="entry name" value="Cation_efflux_TM"/>
</dbReference>
<evidence type="ECO:0000256" key="5">
    <source>
        <dbReference type="ARBA" id="ARBA00022989"/>
    </source>
</evidence>
<evidence type="ECO:0000259" key="8">
    <source>
        <dbReference type="Pfam" id="PF01545"/>
    </source>
</evidence>